<proteinExistence type="predicted"/>
<name>A0A158L0Z6_9BURK</name>
<sequence>MKSLIHAAIAASILVGPAVSFAQSVTSAPVSNDAAKTFDVFVDQPTGYTFVKLPSGWKFVGAVSKDDAQHLPGAVLTSVLPAGTSQQASTGTIVRQ</sequence>
<comment type="caution">
    <text evidence="2">The sequence shown here is derived from an EMBL/GenBank/DDBJ whole genome shotgun (WGS) entry which is preliminary data.</text>
</comment>
<dbReference type="OrthoDB" id="8566228at2"/>
<accession>A0A158L0Z6</accession>
<feature type="chain" id="PRO_5011110887" evidence="1">
    <location>
        <begin position="23"/>
        <end position="96"/>
    </location>
</feature>
<organism evidence="2 3">
    <name type="scientific">Caballeronia choica</name>
    <dbReference type="NCBI Taxonomy" id="326476"/>
    <lineage>
        <taxon>Bacteria</taxon>
        <taxon>Pseudomonadati</taxon>
        <taxon>Pseudomonadota</taxon>
        <taxon>Betaproteobacteria</taxon>
        <taxon>Burkholderiales</taxon>
        <taxon>Burkholderiaceae</taxon>
        <taxon>Caballeronia</taxon>
    </lineage>
</organism>
<dbReference type="RefSeq" id="WP_087649859.1">
    <property type="nucleotide sequence ID" value="NZ_FCON02000238.1"/>
</dbReference>
<reference evidence="2" key="1">
    <citation type="submission" date="2016-01" db="EMBL/GenBank/DDBJ databases">
        <authorList>
            <person name="Peeters C."/>
        </authorList>
    </citation>
    <scope>NUCLEOTIDE SEQUENCE [LARGE SCALE GENOMIC DNA]</scope>
    <source>
        <strain evidence="2">LMG 22940</strain>
    </source>
</reference>
<protein>
    <submittedName>
        <fullName evidence="2">Uncharacterized protein</fullName>
    </submittedName>
</protein>
<keyword evidence="3" id="KW-1185">Reference proteome</keyword>
<dbReference type="EMBL" id="FCON02000238">
    <property type="protein sequence ID" value="SAL86669.1"/>
    <property type="molecule type" value="Genomic_DNA"/>
</dbReference>
<evidence type="ECO:0000256" key="1">
    <source>
        <dbReference type="SAM" id="SignalP"/>
    </source>
</evidence>
<keyword evidence="1" id="KW-0732">Signal</keyword>
<evidence type="ECO:0000313" key="2">
    <source>
        <dbReference type="EMBL" id="SAL86669.1"/>
    </source>
</evidence>
<dbReference type="Proteomes" id="UP000054770">
    <property type="component" value="Unassembled WGS sequence"/>
</dbReference>
<evidence type="ECO:0000313" key="3">
    <source>
        <dbReference type="Proteomes" id="UP000054770"/>
    </source>
</evidence>
<dbReference type="AlphaFoldDB" id="A0A158L0Z6"/>
<feature type="signal peptide" evidence="1">
    <location>
        <begin position="1"/>
        <end position="22"/>
    </location>
</feature>
<gene>
    <name evidence="2" type="ORF">AWB68_08104</name>
</gene>